<dbReference type="OrthoDB" id="3945550at2759"/>
<dbReference type="AlphaFoldDB" id="A0A5N6TYJ6"/>
<reference evidence="1 2" key="1">
    <citation type="submission" date="2019-04" db="EMBL/GenBank/DDBJ databases">
        <title>Friends and foes A comparative genomics study of 23 Aspergillus species from section Flavi.</title>
        <authorList>
            <consortium name="DOE Joint Genome Institute"/>
            <person name="Kjaerbolling I."/>
            <person name="Vesth T."/>
            <person name="Frisvad J.C."/>
            <person name="Nybo J.L."/>
            <person name="Theobald S."/>
            <person name="Kildgaard S."/>
            <person name="Isbrandt T."/>
            <person name="Kuo A."/>
            <person name="Sato A."/>
            <person name="Lyhne E.K."/>
            <person name="Kogle M.E."/>
            <person name="Wiebenga A."/>
            <person name="Kun R.S."/>
            <person name="Lubbers R.J."/>
            <person name="Makela M.R."/>
            <person name="Barry K."/>
            <person name="Chovatia M."/>
            <person name="Clum A."/>
            <person name="Daum C."/>
            <person name="Haridas S."/>
            <person name="He G."/>
            <person name="LaButti K."/>
            <person name="Lipzen A."/>
            <person name="Mondo S."/>
            <person name="Riley R."/>
            <person name="Salamov A."/>
            <person name="Simmons B.A."/>
            <person name="Magnuson J.K."/>
            <person name="Henrissat B."/>
            <person name="Mortensen U.H."/>
            <person name="Larsen T.O."/>
            <person name="Devries R.P."/>
            <person name="Grigoriev I.V."/>
            <person name="Machida M."/>
            <person name="Baker S.E."/>
            <person name="Andersen M.R."/>
        </authorList>
    </citation>
    <scope>NUCLEOTIDE SEQUENCE [LARGE SCALE GENOMIC DNA]</scope>
    <source>
        <strain evidence="1 2">IBT 18842</strain>
    </source>
</reference>
<dbReference type="EMBL" id="ML742071">
    <property type="protein sequence ID" value="KAE8151453.1"/>
    <property type="molecule type" value="Genomic_DNA"/>
</dbReference>
<dbReference type="InterPro" id="IPR032675">
    <property type="entry name" value="LRR_dom_sf"/>
</dbReference>
<keyword evidence="2" id="KW-1185">Reference proteome</keyword>
<protein>
    <submittedName>
        <fullName evidence="1">Uncharacterized protein</fullName>
    </submittedName>
</protein>
<evidence type="ECO:0000313" key="1">
    <source>
        <dbReference type="EMBL" id="KAE8151453.1"/>
    </source>
</evidence>
<dbReference type="Proteomes" id="UP000325780">
    <property type="component" value="Unassembled WGS sequence"/>
</dbReference>
<proteinExistence type="predicted"/>
<dbReference type="SUPFAM" id="SSF52047">
    <property type="entry name" value="RNI-like"/>
    <property type="match status" value="1"/>
</dbReference>
<evidence type="ECO:0000313" key="2">
    <source>
        <dbReference type="Proteomes" id="UP000325780"/>
    </source>
</evidence>
<sequence>MDRLPTSLLYSFCGLLWDDCPRTVRILSLVNSAWYDACVPHIYSKISFRLESDTGLREELIEIHKNPLRKQCLTYTGILTLDGAFIREGKDDEETKRLSRVKANLLDNLAKREADICSASDLSPPFDRYFASDKHEAEIYEDWTSPRWDPLVAFISELQHLVELNYDCLNAFPPGILVALHEHHPSCRLSVNTFRLRSLNEPKTDHHEIDLLRSPCLHAINDFNEEAARAAVAIAPNLKHVRLQKCMPKFKGTWKGFIPPLQHGQVGQKRELTTLSLSGYGNSVHGDKPRQWGEVVDLSKLVSLSLPFQHATLKDILLGSRFDALEKLDMNIALRCGIAEQQQVIDVFFNELPPLKALRLRGAIDHGLIETAMTRHGPTLLELQLHPFKPGLTIRSTADYSSLTPSVLETVAELCPLLEQLDVNIPRSSGDRTETSYYEAISKFQRLKHIHLHLYYSMEPLQRVEDIEEPLDDFDKQTYDAANGRDNDVSVRIVNIPERPQVDLCAVHVRDVFMNAAVDSTLARSIWDTIVSSTPRQNLQTLRIYPHISQAHIMPSSIITKIEHMERAFKVEWEGYGSEVDITELCGRIRERRDAKEKAFEARMVAKWGPLEDERDGDRKIMRRIWPERAHYLDWRDRWCSLPLQRTGRSCE</sequence>
<dbReference type="Gene3D" id="3.80.10.10">
    <property type="entry name" value="Ribonuclease Inhibitor"/>
    <property type="match status" value="1"/>
</dbReference>
<gene>
    <name evidence="1" type="ORF">BDV25DRAFT_128787</name>
</gene>
<accession>A0A5N6TYJ6</accession>
<name>A0A5N6TYJ6_ASPAV</name>
<organism evidence="1 2">
    <name type="scientific">Aspergillus avenaceus</name>
    <dbReference type="NCBI Taxonomy" id="36643"/>
    <lineage>
        <taxon>Eukaryota</taxon>
        <taxon>Fungi</taxon>
        <taxon>Dikarya</taxon>
        <taxon>Ascomycota</taxon>
        <taxon>Pezizomycotina</taxon>
        <taxon>Eurotiomycetes</taxon>
        <taxon>Eurotiomycetidae</taxon>
        <taxon>Eurotiales</taxon>
        <taxon>Aspergillaceae</taxon>
        <taxon>Aspergillus</taxon>
        <taxon>Aspergillus subgen. Circumdati</taxon>
    </lineage>
</organism>